<dbReference type="PANTHER" id="PTHR42973:SF13">
    <property type="entry name" value="FAD-BINDING PCMH-TYPE DOMAIN-CONTAINING PROTEIN"/>
    <property type="match status" value="1"/>
</dbReference>
<organism evidence="7 8">
    <name type="scientific">Collybiopsis confluens</name>
    <dbReference type="NCBI Taxonomy" id="2823264"/>
    <lineage>
        <taxon>Eukaryota</taxon>
        <taxon>Fungi</taxon>
        <taxon>Dikarya</taxon>
        <taxon>Basidiomycota</taxon>
        <taxon>Agaricomycotina</taxon>
        <taxon>Agaricomycetes</taxon>
        <taxon>Agaricomycetidae</taxon>
        <taxon>Agaricales</taxon>
        <taxon>Marasmiineae</taxon>
        <taxon>Omphalotaceae</taxon>
        <taxon>Collybiopsis</taxon>
    </lineage>
</organism>
<keyword evidence="2" id="KW-0285">Flavoprotein</keyword>
<evidence type="ECO:0000259" key="6">
    <source>
        <dbReference type="PROSITE" id="PS51387"/>
    </source>
</evidence>
<evidence type="ECO:0000256" key="5">
    <source>
        <dbReference type="SAM" id="SignalP"/>
    </source>
</evidence>
<evidence type="ECO:0000313" key="8">
    <source>
        <dbReference type="Proteomes" id="UP000518752"/>
    </source>
</evidence>
<dbReference type="GO" id="GO:0071949">
    <property type="term" value="F:FAD binding"/>
    <property type="evidence" value="ECO:0007669"/>
    <property type="project" value="InterPro"/>
</dbReference>
<dbReference type="PROSITE" id="PS51387">
    <property type="entry name" value="FAD_PCMH"/>
    <property type="match status" value="1"/>
</dbReference>
<dbReference type="InterPro" id="IPR036318">
    <property type="entry name" value="FAD-bd_PCMH-like_sf"/>
</dbReference>
<evidence type="ECO:0000256" key="4">
    <source>
        <dbReference type="ARBA" id="ARBA00023002"/>
    </source>
</evidence>
<dbReference type="InterPro" id="IPR006094">
    <property type="entry name" value="Oxid_FAD_bind_N"/>
</dbReference>
<proteinExistence type="inferred from homology"/>
<keyword evidence="4" id="KW-0560">Oxidoreductase</keyword>
<comment type="caution">
    <text evidence="7">The sequence shown here is derived from an EMBL/GenBank/DDBJ whole genome shotgun (WGS) entry which is preliminary data.</text>
</comment>
<evidence type="ECO:0000256" key="1">
    <source>
        <dbReference type="ARBA" id="ARBA00005466"/>
    </source>
</evidence>
<dbReference type="InterPro" id="IPR016169">
    <property type="entry name" value="FAD-bd_PCMH_sub2"/>
</dbReference>
<evidence type="ECO:0000256" key="3">
    <source>
        <dbReference type="ARBA" id="ARBA00022827"/>
    </source>
</evidence>
<dbReference type="OrthoDB" id="2151789at2759"/>
<dbReference type="InterPro" id="IPR050416">
    <property type="entry name" value="FAD-linked_Oxidoreductase"/>
</dbReference>
<keyword evidence="8" id="KW-1185">Reference proteome</keyword>
<gene>
    <name evidence="7" type="ORF">D9757_011388</name>
</gene>
<dbReference type="EMBL" id="JAACJN010000147">
    <property type="protein sequence ID" value="KAF5366890.1"/>
    <property type="molecule type" value="Genomic_DNA"/>
</dbReference>
<dbReference type="PANTHER" id="PTHR42973">
    <property type="entry name" value="BINDING OXIDOREDUCTASE, PUTATIVE (AFU_ORTHOLOGUE AFUA_1G17690)-RELATED"/>
    <property type="match status" value="1"/>
</dbReference>
<dbReference type="AlphaFoldDB" id="A0A8H5LR47"/>
<keyword evidence="3" id="KW-0274">FAD</keyword>
<dbReference type="Pfam" id="PF01565">
    <property type="entry name" value="FAD_binding_4"/>
    <property type="match status" value="1"/>
</dbReference>
<comment type="similarity">
    <text evidence="1">Belongs to the oxygen-dependent FAD-linked oxidoreductase family.</text>
</comment>
<sequence length="507" mass="53765">MFTYSVLIALSLLAFSGGVVQAESASSPASIATKTCQQLQSSLGPSTVQTSSGPRYSIGANAAWSTFNDEVNFSPTCIVFANSTSDVQTAMTAIYHNGADYAVQSGGHSGMTGWNTIQNGVLISFINMSAISYDAGSNTITLEPGVRWGDAIDFLEPFGVAAVGGRVSEVGTGLLLGGGLSFLSPSQGYASDNYVSLDVVLVDGTVVTATVNNQHADLFKALKGGGNRFGIVTKYVVRAVHTGTEQDKPFLGGIFTYPNSSSDALLGAFAHYAYQINDKNAILTNEIRTTWQNGSLDFSHTVVMIYNGTQASFNKTFAEFLSIPSATSLIAPFSYHDLVNAVSFPDGLGTVFGGIALGGVSAHSSFDNYLEVYRLYSNFSATFASSPDIAFTLLDFTTVPKTQIQAGCEKGGNPMISNPATNGFNEVLFQVSYNEGVTQAPADVEKGRQYVLAKAPITPGLPLFLNEADANQQVFASYGNYKFLKQVYAKYDPTRFNVGHTQGPLGL</sequence>
<evidence type="ECO:0000256" key="2">
    <source>
        <dbReference type="ARBA" id="ARBA00022630"/>
    </source>
</evidence>
<accession>A0A8H5LR47</accession>
<reference evidence="7 8" key="1">
    <citation type="journal article" date="2020" name="ISME J.">
        <title>Uncovering the hidden diversity of litter-decomposition mechanisms in mushroom-forming fungi.</title>
        <authorList>
            <person name="Floudas D."/>
            <person name="Bentzer J."/>
            <person name="Ahren D."/>
            <person name="Johansson T."/>
            <person name="Persson P."/>
            <person name="Tunlid A."/>
        </authorList>
    </citation>
    <scope>NUCLEOTIDE SEQUENCE [LARGE SCALE GENOMIC DNA]</scope>
    <source>
        <strain evidence="7 8">CBS 406.79</strain>
    </source>
</reference>
<protein>
    <recommendedName>
        <fullName evidence="6">FAD-binding PCMH-type domain-containing protein</fullName>
    </recommendedName>
</protein>
<feature type="signal peptide" evidence="5">
    <location>
        <begin position="1"/>
        <end position="22"/>
    </location>
</feature>
<evidence type="ECO:0000313" key="7">
    <source>
        <dbReference type="EMBL" id="KAF5366890.1"/>
    </source>
</evidence>
<dbReference type="InterPro" id="IPR016166">
    <property type="entry name" value="FAD-bd_PCMH"/>
</dbReference>
<feature type="domain" description="FAD-binding PCMH-type" evidence="6">
    <location>
        <begin position="71"/>
        <end position="242"/>
    </location>
</feature>
<dbReference type="SUPFAM" id="SSF56176">
    <property type="entry name" value="FAD-binding/transporter-associated domain-like"/>
    <property type="match status" value="1"/>
</dbReference>
<dbReference type="GO" id="GO:0016491">
    <property type="term" value="F:oxidoreductase activity"/>
    <property type="evidence" value="ECO:0007669"/>
    <property type="project" value="UniProtKB-KW"/>
</dbReference>
<dbReference type="Gene3D" id="3.30.465.10">
    <property type="match status" value="1"/>
</dbReference>
<keyword evidence="5" id="KW-0732">Signal</keyword>
<feature type="chain" id="PRO_5034260460" description="FAD-binding PCMH-type domain-containing protein" evidence="5">
    <location>
        <begin position="23"/>
        <end position="507"/>
    </location>
</feature>
<name>A0A8H5LR47_9AGAR</name>
<dbReference type="Proteomes" id="UP000518752">
    <property type="component" value="Unassembled WGS sequence"/>
</dbReference>